<keyword evidence="3" id="KW-1185">Reference proteome</keyword>
<feature type="region of interest" description="Disordered" evidence="1">
    <location>
        <begin position="862"/>
        <end position="894"/>
    </location>
</feature>
<dbReference type="VEuPathDB" id="TriTrypDB:BSAL_37670"/>
<sequence>MNVPVFVSARRAEIDRFLPLLFTTGPLAVPTEDDDAERSTAGDAAGILRRRGRAIHRRPASANIPLSRATREFTASLPGAVVRKRAPLIKFGRSRNHWARKIRLSSSALSTKKRLQLNVLKKRARRVHRNGRSTVKRRALRRRIRLAVGVRLGRTRHPKTLRRRRSDRNTTVGRVLVLPSHRWLARRFSMRTEPRCCGPWRNSDATMKSNPSRPKCVEGCDQQCQPPPQRSNTAVTERDHLSRLFTQCSLAIGQKRSMKQFRKILAATTEPAGKKGRSSWKQNGITKRTAPPGAGVVVDMSDMYVFRITLEAQLGRSAADLSAQLPSALANLFGSKLISFDDDIHSQSSFQKPGSALRGALRSEAVNGAVEIRQVLLCHARTTSRTASHGEITEPQAVVHYFLVPSAESTTMSESMTHALQVVLQTLSSNDVVSLTATVGAAVTSFRATISQTTLWAPARISAVVAATTTAADGTHHLAYNRTGVLSVITPRDSVEVAREFVQMQSARLIGLSSLHRIHPTAQVEIDVSCSYLNETSAVTQQPSQCGFSRVLIFVNAFASSLGTNTAGQQRPSVSPTISKQPYGAMRRPPRAPRVDAEETSREVAFRATRELHRLFLTAKLQSTPRGSFIAAARQEEQFLYEQHGVAVNAHTGDIIATAPTIRRPLLSQVVIGNEHQTFSLAAGKLCRFAALRAATIQNDEGGSSSVRQGSCGNKLRLQTGDLVFRVTFTAEAALHDEMTAATNRNKRSRGQEKSPSNGVRLGAIPLNAPTTVLIAVVARPATPSLLINGQRIAIAHVRRSDDNHHQLSGAATEIVKAELEDEENTKLRSNPPPLHLLVACSAQHARNIGIVASASSTKRFEGMTESSRLSSVGTMQQQRSSRGRQQHSSACSPPLTVDTFCDSSVWTPVEFA</sequence>
<evidence type="ECO:0000313" key="2">
    <source>
        <dbReference type="EMBL" id="CUI15302.1"/>
    </source>
</evidence>
<dbReference type="AlphaFoldDB" id="A0A0S4KL16"/>
<gene>
    <name evidence="2" type="ORF">BSAL_37670</name>
</gene>
<accession>A0A0S4KL16</accession>
<feature type="region of interest" description="Disordered" evidence="1">
    <location>
        <begin position="740"/>
        <end position="763"/>
    </location>
</feature>
<reference evidence="3" key="1">
    <citation type="submission" date="2015-09" db="EMBL/GenBank/DDBJ databases">
        <authorList>
            <consortium name="Pathogen Informatics"/>
        </authorList>
    </citation>
    <scope>NUCLEOTIDE SEQUENCE [LARGE SCALE GENOMIC DNA]</scope>
    <source>
        <strain evidence="3">Lake Konstanz</strain>
    </source>
</reference>
<protein>
    <submittedName>
        <fullName evidence="2">Uncharacterized protein</fullName>
    </submittedName>
</protein>
<proteinExistence type="predicted"/>
<evidence type="ECO:0000256" key="1">
    <source>
        <dbReference type="SAM" id="MobiDB-lite"/>
    </source>
</evidence>
<evidence type="ECO:0000313" key="3">
    <source>
        <dbReference type="Proteomes" id="UP000051952"/>
    </source>
</evidence>
<feature type="compositionally biased region" description="Polar residues" evidence="1">
    <location>
        <begin position="565"/>
        <end position="580"/>
    </location>
</feature>
<feature type="region of interest" description="Disordered" evidence="1">
    <location>
        <begin position="565"/>
        <end position="600"/>
    </location>
</feature>
<organism evidence="2 3">
    <name type="scientific">Bodo saltans</name>
    <name type="common">Flagellated protozoan</name>
    <dbReference type="NCBI Taxonomy" id="75058"/>
    <lineage>
        <taxon>Eukaryota</taxon>
        <taxon>Discoba</taxon>
        <taxon>Euglenozoa</taxon>
        <taxon>Kinetoplastea</taxon>
        <taxon>Metakinetoplastina</taxon>
        <taxon>Eubodonida</taxon>
        <taxon>Bodonidae</taxon>
        <taxon>Bodo</taxon>
    </lineage>
</organism>
<dbReference type="Proteomes" id="UP000051952">
    <property type="component" value="Unassembled WGS sequence"/>
</dbReference>
<feature type="compositionally biased region" description="Polar residues" evidence="1">
    <location>
        <begin position="865"/>
        <end position="876"/>
    </location>
</feature>
<name>A0A0S4KL16_BODSA</name>
<dbReference type="EMBL" id="CYKH01002046">
    <property type="protein sequence ID" value="CUI15302.1"/>
    <property type="molecule type" value="Genomic_DNA"/>
</dbReference>